<comment type="caution">
    <text evidence="5">The sequence shown here is derived from an EMBL/GenBank/DDBJ whole genome shotgun (WGS) entry which is preliminary data.</text>
</comment>
<dbReference type="CDD" id="cd00340">
    <property type="entry name" value="GSH_Peroxidase"/>
    <property type="match status" value="1"/>
</dbReference>
<organism evidence="5 6">
    <name type="scientific">Niastella soli</name>
    <dbReference type="NCBI Taxonomy" id="2821487"/>
    <lineage>
        <taxon>Bacteria</taxon>
        <taxon>Pseudomonadati</taxon>
        <taxon>Bacteroidota</taxon>
        <taxon>Chitinophagia</taxon>
        <taxon>Chitinophagales</taxon>
        <taxon>Chitinophagaceae</taxon>
        <taxon>Niastella</taxon>
    </lineage>
</organism>
<sequence length="207" mass="23476">MTGRQRILKIVYPLWIAITKLMGRNTMMLTNSRHVPPAESIYSLQVPLSNGNTVPLESYKGKKLLLVNTASDCGYTNQYNELQKLYQQFNNQLEIIAFPANDFKEQEKGSDSDIAQFCKINFGVTFPLAKKSVVVKANDQNNIFKWLTSKAKNGWNEKAPSWNFSKYLIDEQGTLINYFDPSISPLSDEVIKAVSVEGRRQTADGRQ</sequence>
<dbReference type="PANTHER" id="PTHR11592">
    <property type="entry name" value="GLUTATHIONE PEROXIDASE"/>
    <property type="match status" value="1"/>
</dbReference>
<dbReference type="InterPro" id="IPR000889">
    <property type="entry name" value="Glutathione_peroxidase"/>
</dbReference>
<dbReference type="Pfam" id="PF00255">
    <property type="entry name" value="GSHPx"/>
    <property type="match status" value="1"/>
</dbReference>
<dbReference type="PROSITE" id="PS00460">
    <property type="entry name" value="GLUTATHIONE_PEROXID_1"/>
    <property type="match status" value="1"/>
</dbReference>
<evidence type="ECO:0000313" key="5">
    <source>
        <dbReference type="EMBL" id="MBO9200004.1"/>
    </source>
</evidence>
<evidence type="ECO:0000256" key="1">
    <source>
        <dbReference type="ARBA" id="ARBA00006926"/>
    </source>
</evidence>
<proteinExistence type="inferred from homology"/>
<keyword evidence="6" id="KW-1185">Reference proteome</keyword>
<dbReference type="Gene3D" id="3.40.30.10">
    <property type="entry name" value="Glutaredoxin"/>
    <property type="match status" value="1"/>
</dbReference>
<dbReference type="EMBL" id="JAGHKO010000001">
    <property type="protein sequence ID" value="MBO9200004.1"/>
    <property type="molecule type" value="Genomic_DNA"/>
</dbReference>
<dbReference type="PROSITE" id="PS51355">
    <property type="entry name" value="GLUTATHIONE_PEROXID_3"/>
    <property type="match status" value="1"/>
</dbReference>
<evidence type="ECO:0000256" key="2">
    <source>
        <dbReference type="ARBA" id="ARBA00022559"/>
    </source>
</evidence>
<dbReference type="Proteomes" id="UP000677244">
    <property type="component" value="Unassembled WGS sequence"/>
</dbReference>
<keyword evidence="3 4" id="KW-0560">Oxidoreductase</keyword>
<reference evidence="5 6" key="1">
    <citation type="submission" date="2021-03" db="EMBL/GenBank/DDBJ databases">
        <title>Assistant Professor.</title>
        <authorList>
            <person name="Huq M.A."/>
        </authorList>
    </citation>
    <scope>NUCLEOTIDE SEQUENCE [LARGE SCALE GENOMIC DNA]</scope>
    <source>
        <strain evidence="5 6">MAH-29</strain>
    </source>
</reference>
<evidence type="ECO:0000256" key="4">
    <source>
        <dbReference type="RuleBase" id="RU000499"/>
    </source>
</evidence>
<dbReference type="PANTHER" id="PTHR11592:SF78">
    <property type="entry name" value="GLUTATHIONE PEROXIDASE"/>
    <property type="match status" value="1"/>
</dbReference>
<accession>A0ABS3YQ85</accession>
<protein>
    <recommendedName>
        <fullName evidence="4">Glutathione peroxidase</fullName>
    </recommendedName>
</protein>
<dbReference type="RefSeq" id="WP_209138055.1">
    <property type="nucleotide sequence ID" value="NZ_JAGHKO010000001.1"/>
</dbReference>
<dbReference type="SUPFAM" id="SSF52833">
    <property type="entry name" value="Thioredoxin-like"/>
    <property type="match status" value="1"/>
</dbReference>
<dbReference type="GO" id="GO:0004601">
    <property type="term" value="F:peroxidase activity"/>
    <property type="evidence" value="ECO:0007669"/>
    <property type="project" value="UniProtKB-KW"/>
</dbReference>
<gene>
    <name evidence="5" type="ORF">J7I42_06985</name>
</gene>
<comment type="similarity">
    <text evidence="1 4">Belongs to the glutathione peroxidase family.</text>
</comment>
<evidence type="ECO:0000256" key="3">
    <source>
        <dbReference type="ARBA" id="ARBA00023002"/>
    </source>
</evidence>
<evidence type="ECO:0000313" key="6">
    <source>
        <dbReference type="Proteomes" id="UP000677244"/>
    </source>
</evidence>
<keyword evidence="2 4" id="KW-0575">Peroxidase</keyword>
<dbReference type="PRINTS" id="PR01011">
    <property type="entry name" value="GLUTPROXDASE"/>
</dbReference>
<dbReference type="InterPro" id="IPR029759">
    <property type="entry name" value="GPX_AS"/>
</dbReference>
<name>A0ABS3YQ85_9BACT</name>
<dbReference type="InterPro" id="IPR036249">
    <property type="entry name" value="Thioredoxin-like_sf"/>
</dbReference>